<dbReference type="Pfam" id="PF00128">
    <property type="entry name" value="Alpha-amylase"/>
    <property type="match status" value="1"/>
</dbReference>
<evidence type="ECO:0000313" key="6">
    <source>
        <dbReference type="Proteomes" id="UP000753256"/>
    </source>
</evidence>
<comment type="caution">
    <text evidence="5">The sequence shown here is derived from an EMBL/GenBank/DDBJ whole genome shotgun (WGS) entry which is preliminary data.</text>
</comment>
<accession>A0A921IW87</accession>
<feature type="domain" description="Glycosyl hydrolase family 13 catalytic" evidence="4">
    <location>
        <begin position="15"/>
        <end position="427"/>
    </location>
</feature>
<dbReference type="GO" id="GO:0004556">
    <property type="term" value="F:alpha-amylase activity"/>
    <property type="evidence" value="ECO:0007669"/>
    <property type="project" value="TreeGrafter"/>
</dbReference>
<reference evidence="5" key="2">
    <citation type="submission" date="2021-09" db="EMBL/GenBank/DDBJ databases">
        <authorList>
            <person name="Gilroy R."/>
        </authorList>
    </citation>
    <scope>NUCLEOTIDE SEQUENCE</scope>
    <source>
        <strain evidence="5">ChiHjej13B12-9602</strain>
    </source>
</reference>
<dbReference type="GO" id="GO:0009313">
    <property type="term" value="P:oligosaccharide catabolic process"/>
    <property type="evidence" value="ECO:0007669"/>
    <property type="project" value="TreeGrafter"/>
</dbReference>
<keyword evidence="3 5" id="KW-0326">Glycosidase</keyword>
<dbReference type="CDD" id="cd11333">
    <property type="entry name" value="AmyAc_SI_OligoGlu_DGase"/>
    <property type="match status" value="1"/>
</dbReference>
<evidence type="ECO:0000256" key="1">
    <source>
        <dbReference type="ARBA" id="ARBA00008061"/>
    </source>
</evidence>
<comment type="similarity">
    <text evidence="1">Belongs to the glycosyl hydrolase 13 family.</text>
</comment>
<evidence type="ECO:0000256" key="3">
    <source>
        <dbReference type="ARBA" id="ARBA00023295"/>
    </source>
</evidence>
<dbReference type="PANTHER" id="PTHR10357">
    <property type="entry name" value="ALPHA-AMYLASE FAMILY MEMBER"/>
    <property type="match status" value="1"/>
</dbReference>
<protein>
    <submittedName>
        <fullName evidence="5">Alpha,alpha-phosphotrehalase</fullName>
        <ecNumber evidence="5">3.2.1.93</ecNumber>
    </submittedName>
</protein>
<organism evidence="5 6">
    <name type="scientific">Enorma phocaeensis</name>
    <dbReference type="NCBI Taxonomy" id="1871019"/>
    <lineage>
        <taxon>Bacteria</taxon>
        <taxon>Bacillati</taxon>
        <taxon>Actinomycetota</taxon>
        <taxon>Coriobacteriia</taxon>
        <taxon>Coriobacteriales</taxon>
        <taxon>Coriobacteriaceae</taxon>
        <taxon>Enorma</taxon>
    </lineage>
</organism>
<dbReference type="SMART" id="SM00642">
    <property type="entry name" value="Aamy"/>
    <property type="match status" value="1"/>
</dbReference>
<gene>
    <name evidence="5" type="ORF">K8V70_08840</name>
</gene>
<dbReference type="EC" id="3.2.1.93" evidence="5"/>
<dbReference type="AlphaFoldDB" id="A0A921IW87"/>
<dbReference type="InterPro" id="IPR045857">
    <property type="entry name" value="O16G_dom_2"/>
</dbReference>
<dbReference type="Proteomes" id="UP000753256">
    <property type="component" value="Unassembled WGS sequence"/>
</dbReference>
<dbReference type="Gene3D" id="3.90.400.10">
    <property type="entry name" value="Oligo-1,6-glucosidase, Domain 2"/>
    <property type="match status" value="1"/>
</dbReference>
<dbReference type="NCBIfam" id="NF008183">
    <property type="entry name" value="PRK10933.1"/>
    <property type="match status" value="1"/>
</dbReference>
<dbReference type="FunFam" id="3.20.20.80:FF:000064">
    <property type="entry name" value="Oligo-1,6-glucosidase"/>
    <property type="match status" value="1"/>
</dbReference>
<name>A0A921IW87_9ACTN</name>
<evidence type="ECO:0000259" key="4">
    <source>
        <dbReference type="SMART" id="SM00642"/>
    </source>
</evidence>
<dbReference type="RefSeq" id="WP_273191071.1">
    <property type="nucleotide sequence ID" value="NZ_DYUZ01000031.1"/>
</dbReference>
<dbReference type="PANTHER" id="PTHR10357:SF217">
    <property type="entry name" value="TREHALOSE-6-PHOSPHATE HYDROLASE"/>
    <property type="match status" value="1"/>
</dbReference>
<reference evidence="5" key="1">
    <citation type="journal article" date="2021" name="PeerJ">
        <title>Extensive microbial diversity within the chicken gut microbiome revealed by metagenomics and culture.</title>
        <authorList>
            <person name="Gilroy R."/>
            <person name="Ravi A."/>
            <person name="Getino M."/>
            <person name="Pursley I."/>
            <person name="Horton D.L."/>
            <person name="Alikhan N.F."/>
            <person name="Baker D."/>
            <person name="Gharbi K."/>
            <person name="Hall N."/>
            <person name="Watson M."/>
            <person name="Adriaenssens E.M."/>
            <person name="Foster-Nyarko E."/>
            <person name="Jarju S."/>
            <person name="Secka A."/>
            <person name="Antonio M."/>
            <person name="Oren A."/>
            <person name="Chaudhuri R.R."/>
            <person name="La Ragione R."/>
            <person name="Hildebrand F."/>
            <person name="Pallen M.J."/>
        </authorList>
    </citation>
    <scope>NUCLEOTIDE SEQUENCE</scope>
    <source>
        <strain evidence="5">ChiHjej13B12-9602</strain>
    </source>
</reference>
<evidence type="ECO:0000256" key="2">
    <source>
        <dbReference type="ARBA" id="ARBA00022801"/>
    </source>
</evidence>
<dbReference type="InterPro" id="IPR006047">
    <property type="entry name" value="GH13_cat_dom"/>
</dbReference>
<proteinExistence type="inferred from homology"/>
<sequence>MAHIERDLGRAVVYQIYIKSFCDSNGDGIGDLPGITSKLDYLRQLGVDYLWITPFYPSPQRDNGYDVSDYRAVDPRYGTMDDFRELVAEAHARDLGIMLDMVLCHTSCEHEWFQRALAGDERYRRYYLLRSGRGSTGPGDPGEPPTNWNSIFGGSAWEWEPRLDAWYLHMHDVSQPDLDWTNPEVRSELADVVRFWKDLGVDGFRFDVINLISKPEVLVDEPAGNGRRLVADGPHVHEYLRELVECAGIGELMTVGEMASTTLGECVRYTAPASRELDMAFNFHHLKVDYRNGRKWELADPDIGMLRDVFRTWQEGMQENDGWNALFWNNHDQPRAISRFGGRGGAGRPDSSWEKVGRMLGICLHFMRGTPFVYQGEELGMTNPSYGSIEEFDDVESRNHYRIMIESGKSAAEALRIVNERSRDDGRSPMQWSAGENAGFTTGRPWIGVAANYPLVNAQDECASEDSMYAFYRRLIGLRKELEVVSCGEIRFLEAGSGAPKVIAYERTHDDAPAGQPKHLVAICSFDDEPCRAELSLCRDGMRECAPDGEAMAGDAPIPFVIPAGAKVLAGNYSGVLFDGDAVCLRPFEALALAW</sequence>
<keyword evidence="2 5" id="KW-0378">Hydrolase</keyword>
<dbReference type="InterPro" id="IPR017853">
    <property type="entry name" value="GH"/>
</dbReference>
<evidence type="ECO:0000313" key="5">
    <source>
        <dbReference type="EMBL" id="HJG37945.1"/>
    </source>
</evidence>
<dbReference type="Gene3D" id="3.20.20.80">
    <property type="entry name" value="Glycosidases"/>
    <property type="match status" value="1"/>
</dbReference>
<dbReference type="SUPFAM" id="SSF51445">
    <property type="entry name" value="(Trans)glycosidases"/>
    <property type="match status" value="1"/>
</dbReference>
<dbReference type="GO" id="GO:0008788">
    <property type="term" value="F:alpha,alpha-phosphotrehalase activity"/>
    <property type="evidence" value="ECO:0007669"/>
    <property type="project" value="UniProtKB-EC"/>
</dbReference>
<dbReference type="EMBL" id="DYUZ01000031">
    <property type="protein sequence ID" value="HJG37945.1"/>
    <property type="molecule type" value="Genomic_DNA"/>
</dbReference>